<reference evidence="1 2" key="1">
    <citation type="submission" date="2024-02" db="EMBL/GenBank/DDBJ databases">
        <authorList>
            <person name="Chen Y."/>
            <person name="Shah S."/>
            <person name="Dougan E. K."/>
            <person name="Thang M."/>
            <person name="Chan C."/>
        </authorList>
    </citation>
    <scope>NUCLEOTIDE SEQUENCE [LARGE SCALE GENOMIC DNA]</scope>
</reference>
<evidence type="ECO:0008006" key="3">
    <source>
        <dbReference type="Google" id="ProtNLM"/>
    </source>
</evidence>
<feature type="non-terminal residue" evidence="1">
    <location>
        <position position="1"/>
    </location>
</feature>
<organism evidence="1 2">
    <name type="scientific">Durusdinium trenchii</name>
    <dbReference type="NCBI Taxonomy" id="1381693"/>
    <lineage>
        <taxon>Eukaryota</taxon>
        <taxon>Sar</taxon>
        <taxon>Alveolata</taxon>
        <taxon>Dinophyceae</taxon>
        <taxon>Suessiales</taxon>
        <taxon>Symbiodiniaceae</taxon>
        <taxon>Durusdinium</taxon>
    </lineage>
</organism>
<gene>
    <name evidence="1" type="ORF">CCMP2556_LOCUS29305</name>
</gene>
<dbReference type="EMBL" id="CAXAMN010021432">
    <property type="protein sequence ID" value="CAK9059515.1"/>
    <property type="molecule type" value="Genomic_DNA"/>
</dbReference>
<dbReference type="Proteomes" id="UP001642484">
    <property type="component" value="Unassembled WGS sequence"/>
</dbReference>
<proteinExistence type="predicted"/>
<keyword evidence="2" id="KW-1185">Reference proteome</keyword>
<evidence type="ECO:0000313" key="2">
    <source>
        <dbReference type="Proteomes" id="UP001642484"/>
    </source>
</evidence>
<comment type="caution">
    <text evidence="1">The sequence shown here is derived from an EMBL/GenBank/DDBJ whole genome shotgun (WGS) entry which is preliminary data.</text>
</comment>
<evidence type="ECO:0000313" key="1">
    <source>
        <dbReference type="EMBL" id="CAK9059515.1"/>
    </source>
</evidence>
<sequence>VWKMENDHFGLVFDHTNPTIAVVFQVASEGQAAKWNQRAEASMQLRPGLGLRSLDGVEQETKKLLERLKESTGHLRLGFTQPSLETLSLQQTPGMAWDMDLLPTQVGLYVRRCGANASRSGLQAGMHICSVNGCMGDAKSLLQVIEAQSKLCLRVASFEGPLLRVASFV</sequence>
<protein>
    <recommendedName>
        <fullName evidence="3">PDZ domain-containing protein</fullName>
    </recommendedName>
</protein>
<accession>A0ABP0N6X1</accession>
<name>A0ABP0N6X1_9DINO</name>